<dbReference type="RefSeq" id="WP_155693720.1">
    <property type="nucleotide sequence ID" value="NZ_WOCD01000001.1"/>
</dbReference>
<keyword evidence="9" id="KW-1185">Reference proteome</keyword>
<evidence type="ECO:0000256" key="5">
    <source>
        <dbReference type="ARBA" id="ARBA00022692"/>
    </source>
</evidence>
<evidence type="ECO:0000313" key="8">
    <source>
        <dbReference type="EMBL" id="MUH71203.1"/>
    </source>
</evidence>
<comment type="caution">
    <text evidence="8">The sequence shown here is derived from an EMBL/GenBank/DDBJ whole genome shotgun (WGS) entry which is preliminary data.</text>
</comment>
<dbReference type="OrthoDB" id="5607838at2"/>
<dbReference type="SUPFAM" id="SSF56954">
    <property type="entry name" value="Outer membrane efflux proteins (OEP)"/>
    <property type="match status" value="1"/>
</dbReference>
<dbReference type="Gene3D" id="1.20.1600.10">
    <property type="entry name" value="Outer membrane efflux proteins (OEP)"/>
    <property type="match status" value="1"/>
</dbReference>
<dbReference type="AlphaFoldDB" id="A0A6N8F4K8"/>
<dbReference type="GO" id="GO:0009279">
    <property type="term" value="C:cell outer membrane"/>
    <property type="evidence" value="ECO:0007669"/>
    <property type="project" value="UniProtKB-SubCell"/>
</dbReference>
<dbReference type="InterPro" id="IPR051906">
    <property type="entry name" value="TolC-like"/>
</dbReference>
<keyword evidence="3" id="KW-0813">Transport</keyword>
<keyword evidence="7" id="KW-0998">Cell outer membrane</keyword>
<evidence type="ECO:0000313" key="9">
    <source>
        <dbReference type="Proteomes" id="UP000439994"/>
    </source>
</evidence>
<gene>
    <name evidence="8" type="ORF">GNP35_01075</name>
</gene>
<evidence type="ECO:0000256" key="7">
    <source>
        <dbReference type="ARBA" id="ARBA00023237"/>
    </source>
</evidence>
<keyword evidence="5" id="KW-0812">Transmembrane</keyword>
<dbReference type="EMBL" id="WOCD01000001">
    <property type="protein sequence ID" value="MUH71203.1"/>
    <property type="molecule type" value="Genomic_DNA"/>
</dbReference>
<dbReference type="InterPro" id="IPR003423">
    <property type="entry name" value="OMP_efflux"/>
</dbReference>
<keyword evidence="6" id="KW-0472">Membrane</keyword>
<dbReference type="PANTHER" id="PTHR30026:SF20">
    <property type="entry name" value="OUTER MEMBRANE PROTEIN TOLC"/>
    <property type="match status" value="1"/>
</dbReference>
<reference evidence="8 9" key="1">
    <citation type="submission" date="2019-11" db="EMBL/GenBank/DDBJ databases">
        <title>P. haliotis isolates from Z. marina roots.</title>
        <authorList>
            <person name="Cohen M."/>
            <person name="Jospin G."/>
            <person name="Eisen J.A."/>
            <person name="Coil D.A."/>
        </authorList>
    </citation>
    <scope>NUCLEOTIDE SEQUENCE [LARGE SCALE GENOMIC DNA]</scope>
    <source>
        <strain evidence="8 9">UCD-MCMsp1aY</strain>
    </source>
</reference>
<dbReference type="Pfam" id="PF02321">
    <property type="entry name" value="OEP"/>
    <property type="match status" value="1"/>
</dbReference>
<comment type="similarity">
    <text evidence="2">Belongs to the outer membrane factor (OMF) (TC 1.B.17) family.</text>
</comment>
<dbReference type="PANTHER" id="PTHR30026">
    <property type="entry name" value="OUTER MEMBRANE PROTEIN TOLC"/>
    <property type="match status" value="1"/>
</dbReference>
<protein>
    <recommendedName>
        <fullName evidence="10">TolC family protein</fullName>
    </recommendedName>
</protein>
<evidence type="ECO:0000256" key="6">
    <source>
        <dbReference type="ARBA" id="ARBA00023136"/>
    </source>
</evidence>
<sequence>MNIQFSFAKNKHKIIVFCLFLLVSHRGYTNDNVKTKADEQRWTPALTLQQVMTMAVDNDYLLKQHQYHQQAELHLAKAALSYDNPKVSLSILNLPTDSWSLNQEAMTQLKVGVSQSIPRGDSLELKEVVHGLNAQQHEMLEFNQVALLNLRVLNLWFDYHLVVKKIAVVNTNKTTLDQLLNTITSRYQTTVKGSRQQDYLAMKLKRLALIDQNLKLNADLSSLTSQLNGLIGRSGESTIKLSPFRAQGYPELESLVEEHGLYKLVWNEQILSKKVDRHPLVLNQEFQVQRAASNVELAKQQYKPQWNVNASYAFRDSNESHLTRSDFFSVGLTFDVPLFSTNKQDRMVHAEKSVVEANRTKYLLSIQNLTNELTVQWQKLQRLNERHTLYQQSLMLVSSQQHEALMLDYSNDTGELLSVLDARIAENNIKLSAFEVEIERLKTLAKIQYLLAGEKS</sequence>
<accession>A0A6N8F4K8</accession>
<name>A0A6N8F4K8_9GAMM</name>
<evidence type="ECO:0000256" key="4">
    <source>
        <dbReference type="ARBA" id="ARBA00022452"/>
    </source>
</evidence>
<comment type="subcellular location">
    <subcellularLocation>
        <location evidence="1">Cell outer membrane</location>
    </subcellularLocation>
</comment>
<evidence type="ECO:0008006" key="10">
    <source>
        <dbReference type="Google" id="ProtNLM"/>
    </source>
</evidence>
<evidence type="ECO:0000256" key="1">
    <source>
        <dbReference type="ARBA" id="ARBA00004442"/>
    </source>
</evidence>
<dbReference type="Proteomes" id="UP000439994">
    <property type="component" value="Unassembled WGS sequence"/>
</dbReference>
<organism evidence="8 9">
    <name type="scientific">Psychrosphaera haliotis</name>
    <dbReference type="NCBI Taxonomy" id="555083"/>
    <lineage>
        <taxon>Bacteria</taxon>
        <taxon>Pseudomonadati</taxon>
        <taxon>Pseudomonadota</taxon>
        <taxon>Gammaproteobacteria</taxon>
        <taxon>Alteromonadales</taxon>
        <taxon>Pseudoalteromonadaceae</taxon>
        <taxon>Psychrosphaera</taxon>
    </lineage>
</organism>
<evidence type="ECO:0000256" key="2">
    <source>
        <dbReference type="ARBA" id="ARBA00007613"/>
    </source>
</evidence>
<dbReference type="GO" id="GO:0015288">
    <property type="term" value="F:porin activity"/>
    <property type="evidence" value="ECO:0007669"/>
    <property type="project" value="TreeGrafter"/>
</dbReference>
<keyword evidence="4" id="KW-1134">Transmembrane beta strand</keyword>
<dbReference type="GO" id="GO:0015562">
    <property type="term" value="F:efflux transmembrane transporter activity"/>
    <property type="evidence" value="ECO:0007669"/>
    <property type="project" value="InterPro"/>
</dbReference>
<proteinExistence type="inferred from homology"/>
<evidence type="ECO:0000256" key="3">
    <source>
        <dbReference type="ARBA" id="ARBA00022448"/>
    </source>
</evidence>
<dbReference type="GO" id="GO:1990281">
    <property type="term" value="C:efflux pump complex"/>
    <property type="evidence" value="ECO:0007669"/>
    <property type="project" value="TreeGrafter"/>
</dbReference>